<accession>D4D6Z6</accession>
<proteinExistence type="predicted"/>
<name>D4D6Z6_TRIVH</name>
<sequence>MNQEAAEERRKEGEEEEEEEAIHTPPDRTEVSALPIALQREISE</sequence>
<dbReference type="Proteomes" id="UP000008383">
    <property type="component" value="Unassembled WGS sequence"/>
</dbReference>
<feature type="region of interest" description="Disordered" evidence="1">
    <location>
        <begin position="1"/>
        <end position="31"/>
    </location>
</feature>
<protein>
    <submittedName>
        <fullName evidence="2">Uncharacterized protein</fullName>
    </submittedName>
</protein>
<dbReference type="EMBL" id="ACYE01000148">
    <property type="protein sequence ID" value="EFE42351.1"/>
    <property type="molecule type" value="Genomic_DNA"/>
</dbReference>
<dbReference type="GeneID" id="9582988"/>
<feature type="compositionally biased region" description="Basic and acidic residues" evidence="1">
    <location>
        <begin position="1"/>
        <end position="13"/>
    </location>
</feature>
<keyword evidence="3" id="KW-1185">Reference proteome</keyword>
<dbReference type="KEGG" id="tve:TRV_02874"/>
<dbReference type="AlphaFoldDB" id="D4D6Z6"/>
<gene>
    <name evidence="2" type="ORF">TRV_02874</name>
</gene>
<evidence type="ECO:0000313" key="3">
    <source>
        <dbReference type="Proteomes" id="UP000008383"/>
    </source>
</evidence>
<evidence type="ECO:0000313" key="2">
    <source>
        <dbReference type="EMBL" id="EFE42351.1"/>
    </source>
</evidence>
<comment type="caution">
    <text evidence="2">The sequence shown here is derived from an EMBL/GenBank/DDBJ whole genome shotgun (WGS) entry which is preliminary data.</text>
</comment>
<dbReference type="HOGENOM" id="CLU_3224901_0_0_1"/>
<feature type="compositionally biased region" description="Basic and acidic residues" evidence="1">
    <location>
        <begin position="21"/>
        <end position="30"/>
    </location>
</feature>
<organism evidence="2 3">
    <name type="scientific">Trichophyton verrucosum (strain HKI 0517)</name>
    <dbReference type="NCBI Taxonomy" id="663202"/>
    <lineage>
        <taxon>Eukaryota</taxon>
        <taxon>Fungi</taxon>
        <taxon>Dikarya</taxon>
        <taxon>Ascomycota</taxon>
        <taxon>Pezizomycotina</taxon>
        <taxon>Eurotiomycetes</taxon>
        <taxon>Eurotiomycetidae</taxon>
        <taxon>Onygenales</taxon>
        <taxon>Arthrodermataceae</taxon>
        <taxon>Trichophyton</taxon>
    </lineage>
</organism>
<evidence type="ECO:0000256" key="1">
    <source>
        <dbReference type="SAM" id="MobiDB-lite"/>
    </source>
</evidence>
<reference evidence="3" key="1">
    <citation type="journal article" date="2011" name="Genome Biol.">
        <title>Comparative and functional genomics provide insights into the pathogenicity of dermatophytic fungi.</title>
        <authorList>
            <person name="Burmester A."/>
            <person name="Shelest E."/>
            <person name="Gloeckner G."/>
            <person name="Heddergott C."/>
            <person name="Schindler S."/>
            <person name="Staib P."/>
            <person name="Heidel A."/>
            <person name="Felder M."/>
            <person name="Petzold A."/>
            <person name="Szafranski K."/>
            <person name="Feuermann M."/>
            <person name="Pedruzzi I."/>
            <person name="Priebe S."/>
            <person name="Groth M."/>
            <person name="Winkler R."/>
            <person name="Li W."/>
            <person name="Kniemeyer O."/>
            <person name="Schroeckh V."/>
            <person name="Hertweck C."/>
            <person name="Hube B."/>
            <person name="White T.C."/>
            <person name="Platzer M."/>
            <person name="Guthke R."/>
            <person name="Heitman J."/>
            <person name="Woestemeyer J."/>
            <person name="Zipfel P.F."/>
            <person name="Monod M."/>
            <person name="Brakhage A.A."/>
        </authorList>
    </citation>
    <scope>NUCLEOTIDE SEQUENCE [LARGE SCALE GENOMIC DNA]</scope>
    <source>
        <strain evidence="3">HKI 0517</strain>
    </source>
</reference>
<dbReference type="RefSeq" id="XP_003022969.1">
    <property type="nucleotide sequence ID" value="XM_003022923.1"/>
</dbReference>